<dbReference type="EMBL" id="UINC01038935">
    <property type="protein sequence ID" value="SVB36679.1"/>
    <property type="molecule type" value="Genomic_DNA"/>
</dbReference>
<proteinExistence type="predicted"/>
<feature type="region of interest" description="Disordered" evidence="1">
    <location>
        <begin position="150"/>
        <end position="175"/>
    </location>
</feature>
<accession>A0A382DEV2</accession>
<reference evidence="2" key="1">
    <citation type="submission" date="2018-05" db="EMBL/GenBank/DDBJ databases">
        <authorList>
            <person name="Lanie J.A."/>
            <person name="Ng W.-L."/>
            <person name="Kazmierczak K.M."/>
            <person name="Andrzejewski T.M."/>
            <person name="Davidsen T.M."/>
            <person name="Wayne K.J."/>
            <person name="Tettelin H."/>
            <person name="Glass J.I."/>
            <person name="Rusch D."/>
            <person name="Podicherti R."/>
            <person name="Tsui H.-C.T."/>
            <person name="Winkler M.E."/>
        </authorList>
    </citation>
    <scope>NUCLEOTIDE SEQUENCE</scope>
</reference>
<protein>
    <submittedName>
        <fullName evidence="2">Uncharacterized protein</fullName>
    </submittedName>
</protein>
<gene>
    <name evidence="2" type="ORF">METZ01_LOCUS189533</name>
</gene>
<sequence length="175" mass="20240">MKRQNSNLIQNYTDSDLQSFTILGNFKNYRSDSIETKNKQNINQSVGYALSDNKHFQKLMNFNKNTKTSSKEYSIDDFTDSDDLTDKRTHKDEDSFYNESDIQNFKNLKQFPLSSSPDTLQYTNKKEDPVVTKINYTVSDLEAFDRIVESKEDSTNNQTAAKNADAKNLKSNIDR</sequence>
<feature type="compositionally biased region" description="Basic and acidic residues" evidence="1">
    <location>
        <begin position="164"/>
        <end position="175"/>
    </location>
</feature>
<name>A0A382DEV2_9ZZZZ</name>
<dbReference type="AlphaFoldDB" id="A0A382DEV2"/>
<feature type="non-terminal residue" evidence="2">
    <location>
        <position position="175"/>
    </location>
</feature>
<evidence type="ECO:0000313" key="2">
    <source>
        <dbReference type="EMBL" id="SVB36679.1"/>
    </source>
</evidence>
<organism evidence="2">
    <name type="scientific">marine metagenome</name>
    <dbReference type="NCBI Taxonomy" id="408172"/>
    <lineage>
        <taxon>unclassified sequences</taxon>
        <taxon>metagenomes</taxon>
        <taxon>ecological metagenomes</taxon>
    </lineage>
</organism>
<evidence type="ECO:0000256" key="1">
    <source>
        <dbReference type="SAM" id="MobiDB-lite"/>
    </source>
</evidence>